<dbReference type="InterPro" id="IPR002575">
    <property type="entry name" value="Aminoglycoside_PTrfase"/>
</dbReference>
<evidence type="ECO:0000313" key="3">
    <source>
        <dbReference type="Proteomes" id="UP000267145"/>
    </source>
</evidence>
<gene>
    <name evidence="2" type="ORF">D7B24_006090</name>
</gene>
<dbReference type="GeneID" id="39609779"/>
<dbReference type="Pfam" id="PF01636">
    <property type="entry name" value="APH"/>
    <property type="match status" value="1"/>
</dbReference>
<dbReference type="Gene3D" id="3.90.1200.10">
    <property type="match status" value="1"/>
</dbReference>
<evidence type="ECO:0000259" key="1">
    <source>
        <dbReference type="Pfam" id="PF01636"/>
    </source>
</evidence>
<dbReference type="CDD" id="cd05120">
    <property type="entry name" value="APH_ChoK_like"/>
    <property type="match status" value="1"/>
</dbReference>
<sequence>MANSSSSRTPIAPRRVAMQSDALPLSIRIRIWASQYLYPGRNRGGSGNIVRLPFKKVIKLNTTRNEVEAMEFVRNHTSVPLPKLYEVYERPDGAVHIVMEALPGSGTDYTNMSPEQVHAFGDELSGYLHQLRNLEPPGKGFVGSVNRESLLDHRVGHLRFGPFHSVDDFHSYLRLGGPLDTWMYDPVVKAIHGRSGTYRVRFTHADLNPSNIQYHNGRITGIIDWEFAGWYPEYWEYTKMWFADRPVYRKFFEAIEANVTIEKYPEELKAEQDIWQRLSPWAYDDFFERPENAAAFLKSISGARSALRGHD</sequence>
<dbReference type="InterPro" id="IPR051678">
    <property type="entry name" value="AGP_Transferase"/>
</dbReference>
<protein>
    <recommendedName>
        <fullName evidence="1">Aminoglycoside phosphotransferase domain-containing protein</fullName>
    </recommendedName>
</protein>
<keyword evidence="3" id="KW-1185">Reference proteome</keyword>
<dbReference type="RefSeq" id="XP_028495633.1">
    <property type="nucleotide sequence ID" value="XM_028640229.1"/>
</dbReference>
<dbReference type="PANTHER" id="PTHR21310">
    <property type="entry name" value="AMINOGLYCOSIDE PHOSPHOTRANSFERASE-RELATED-RELATED"/>
    <property type="match status" value="1"/>
</dbReference>
<evidence type="ECO:0000313" key="2">
    <source>
        <dbReference type="EMBL" id="RNJ57475.1"/>
    </source>
</evidence>
<name>A0A3M9YBH9_9PEZI</name>
<accession>A0A3M9YBH9</accession>
<comment type="caution">
    <text evidence="2">The sequence shown here is derived from an EMBL/GenBank/DDBJ whole genome shotgun (WGS) entry which is preliminary data.</text>
</comment>
<feature type="domain" description="Aminoglycoside phosphotransferase" evidence="1">
    <location>
        <begin position="49"/>
        <end position="250"/>
    </location>
</feature>
<dbReference type="AlphaFoldDB" id="A0A3M9YBH9"/>
<dbReference type="SUPFAM" id="SSF56112">
    <property type="entry name" value="Protein kinase-like (PK-like)"/>
    <property type="match status" value="1"/>
</dbReference>
<dbReference type="PANTHER" id="PTHR21310:SF54">
    <property type="entry name" value="AMINOGLYCOSIDE PHOSPHOTRANSFERASE DOMAIN-CONTAINING PROTEIN"/>
    <property type="match status" value="1"/>
</dbReference>
<dbReference type="InterPro" id="IPR011009">
    <property type="entry name" value="Kinase-like_dom_sf"/>
</dbReference>
<proteinExistence type="predicted"/>
<dbReference type="Proteomes" id="UP000267145">
    <property type="component" value="Unassembled WGS sequence"/>
</dbReference>
<organism evidence="2 3">
    <name type="scientific">Verticillium nonalfalfae</name>
    <dbReference type="NCBI Taxonomy" id="1051616"/>
    <lineage>
        <taxon>Eukaryota</taxon>
        <taxon>Fungi</taxon>
        <taxon>Dikarya</taxon>
        <taxon>Ascomycota</taxon>
        <taxon>Pezizomycotina</taxon>
        <taxon>Sordariomycetes</taxon>
        <taxon>Hypocreomycetidae</taxon>
        <taxon>Glomerellales</taxon>
        <taxon>Plectosphaerellaceae</taxon>
        <taxon>Verticillium</taxon>
    </lineage>
</organism>
<dbReference type="EMBL" id="RBVV01000040">
    <property type="protein sequence ID" value="RNJ57475.1"/>
    <property type="molecule type" value="Genomic_DNA"/>
</dbReference>
<reference evidence="2 3" key="1">
    <citation type="submission" date="2018-10" db="EMBL/GenBank/DDBJ databases">
        <title>Genome sequence of Verticillium nonalfalfae VnAa140.</title>
        <authorList>
            <person name="Stajich J.E."/>
            <person name="Kasson M.T."/>
        </authorList>
    </citation>
    <scope>NUCLEOTIDE SEQUENCE [LARGE SCALE GENOMIC DNA]</scope>
    <source>
        <strain evidence="2 3">VnAa140</strain>
    </source>
</reference>